<comment type="caution">
    <text evidence="4">The sequence shown here is derived from an EMBL/GenBank/DDBJ whole genome shotgun (WGS) entry which is preliminary data.</text>
</comment>
<evidence type="ECO:0000259" key="3">
    <source>
        <dbReference type="Pfam" id="PF00588"/>
    </source>
</evidence>
<dbReference type="AlphaFoldDB" id="A0A350HBB4"/>
<dbReference type="InterPro" id="IPR029028">
    <property type="entry name" value="Alpha/beta_knot_MTases"/>
</dbReference>
<feature type="domain" description="tRNA/rRNA methyltransferase SpoU type" evidence="3">
    <location>
        <begin position="6"/>
        <end position="146"/>
    </location>
</feature>
<evidence type="ECO:0000256" key="1">
    <source>
        <dbReference type="ARBA" id="ARBA00022603"/>
    </source>
</evidence>
<dbReference type="InterPro" id="IPR001537">
    <property type="entry name" value="SpoU_MeTrfase"/>
</dbReference>
<dbReference type="Gene3D" id="3.40.1280.10">
    <property type="match status" value="1"/>
</dbReference>
<dbReference type="GO" id="GO:0032259">
    <property type="term" value="P:methylation"/>
    <property type="evidence" value="ECO:0007669"/>
    <property type="project" value="UniProtKB-KW"/>
</dbReference>
<dbReference type="Pfam" id="PF00588">
    <property type="entry name" value="SpoU_methylase"/>
    <property type="match status" value="1"/>
</dbReference>
<evidence type="ECO:0000313" key="4">
    <source>
        <dbReference type="EMBL" id="HAV92830.1"/>
    </source>
</evidence>
<evidence type="ECO:0000313" key="5">
    <source>
        <dbReference type="Proteomes" id="UP000264062"/>
    </source>
</evidence>
<dbReference type="SUPFAM" id="SSF75217">
    <property type="entry name" value="alpha/beta knot"/>
    <property type="match status" value="1"/>
</dbReference>
<dbReference type="GO" id="GO:0006396">
    <property type="term" value="P:RNA processing"/>
    <property type="evidence" value="ECO:0007669"/>
    <property type="project" value="InterPro"/>
</dbReference>
<protein>
    <recommendedName>
        <fullName evidence="3">tRNA/rRNA methyltransferase SpoU type domain-containing protein</fullName>
    </recommendedName>
</protein>
<dbReference type="Proteomes" id="UP000264062">
    <property type="component" value="Unassembled WGS sequence"/>
</dbReference>
<organism evidence="4 5">
    <name type="scientific">candidate division WOR-3 bacterium</name>
    <dbReference type="NCBI Taxonomy" id="2052148"/>
    <lineage>
        <taxon>Bacteria</taxon>
        <taxon>Bacteria division WOR-3</taxon>
    </lineage>
</organism>
<keyword evidence="1" id="KW-0489">Methyltransferase</keyword>
<name>A0A350HBB4_UNCW3</name>
<dbReference type="GO" id="GO:0003723">
    <property type="term" value="F:RNA binding"/>
    <property type="evidence" value="ECO:0007669"/>
    <property type="project" value="InterPro"/>
</dbReference>
<dbReference type="PANTHER" id="PTHR43191">
    <property type="entry name" value="RRNA METHYLTRANSFERASE 3"/>
    <property type="match status" value="1"/>
</dbReference>
<keyword evidence="2" id="KW-0808">Transferase</keyword>
<evidence type="ECO:0000256" key="2">
    <source>
        <dbReference type="ARBA" id="ARBA00022679"/>
    </source>
</evidence>
<dbReference type="GO" id="GO:0008173">
    <property type="term" value="F:RNA methyltransferase activity"/>
    <property type="evidence" value="ECO:0007669"/>
    <property type="project" value="InterPro"/>
</dbReference>
<proteinExistence type="predicted"/>
<dbReference type="EMBL" id="DMZY01000193">
    <property type="protein sequence ID" value="HAV92830.1"/>
    <property type="molecule type" value="Genomic_DNA"/>
</dbReference>
<dbReference type="InterPro" id="IPR051259">
    <property type="entry name" value="rRNA_Methyltransferase"/>
</dbReference>
<accession>A0A350HBB4</accession>
<dbReference type="InterPro" id="IPR029026">
    <property type="entry name" value="tRNA_m1G_MTases_N"/>
</dbReference>
<reference evidence="4 5" key="1">
    <citation type="journal article" date="2018" name="Nat. Biotechnol.">
        <title>A standardized bacterial taxonomy based on genome phylogeny substantially revises the tree of life.</title>
        <authorList>
            <person name="Parks D.H."/>
            <person name="Chuvochina M."/>
            <person name="Waite D.W."/>
            <person name="Rinke C."/>
            <person name="Skarshewski A."/>
            <person name="Chaumeil P.A."/>
            <person name="Hugenholtz P."/>
        </authorList>
    </citation>
    <scope>NUCLEOTIDE SEQUENCE [LARGE SCALE GENOMIC DNA]</scope>
    <source>
        <strain evidence="4">UBA9956</strain>
    </source>
</reference>
<sequence length="152" mass="17044">MIVNSYVILDNLRSAHNVGNIYRSAYTFGYKGIIHVGVTPEKNNPNFLSSSRGCEEHLEYCRFSHIIEAIEFSKSLGLKIFSLEIREKAKKLNSALIEESFALILGNEALGVSETAIELSDRIFTIETPGYKDSLNVAVAFGIFSYSTYIRH</sequence>
<dbReference type="PANTHER" id="PTHR43191:SF7">
    <property type="entry name" value="OBP33PEP LIKE PROTEIN"/>
    <property type="match status" value="1"/>
</dbReference>
<gene>
    <name evidence="4" type="ORF">DCW38_06585</name>
</gene>